<gene>
    <name evidence="1" type="ORF">MGAL_10B089816</name>
</gene>
<dbReference type="OrthoDB" id="6103579at2759"/>
<dbReference type="InterPro" id="IPR011042">
    <property type="entry name" value="6-blade_b-propeller_TolB-like"/>
</dbReference>
<dbReference type="InterPro" id="IPR050952">
    <property type="entry name" value="TRIM-NHL_E3_ligases"/>
</dbReference>
<keyword evidence="2" id="KW-1185">Reference proteome</keyword>
<dbReference type="PANTHER" id="PTHR24104:SF50">
    <property type="entry name" value="SMP-30_GLUCONOLACTONASE_LRE-LIKE REGION DOMAIN-CONTAINING PROTEIN"/>
    <property type="match status" value="1"/>
</dbReference>
<evidence type="ECO:0000313" key="2">
    <source>
        <dbReference type="Proteomes" id="UP000596742"/>
    </source>
</evidence>
<dbReference type="GO" id="GO:0043161">
    <property type="term" value="P:proteasome-mediated ubiquitin-dependent protein catabolic process"/>
    <property type="evidence" value="ECO:0007669"/>
    <property type="project" value="TreeGrafter"/>
</dbReference>
<comment type="caution">
    <text evidence="1">The sequence shown here is derived from an EMBL/GenBank/DDBJ whole genome shotgun (WGS) entry which is preliminary data.</text>
</comment>
<dbReference type="GO" id="GO:0000209">
    <property type="term" value="P:protein polyubiquitination"/>
    <property type="evidence" value="ECO:0007669"/>
    <property type="project" value="TreeGrafter"/>
</dbReference>
<accession>A0A8B6FI97</accession>
<protein>
    <recommendedName>
        <fullName evidence="3">SMP-30/Gluconolactonase/LRE-like region domain-containing protein</fullName>
    </recommendedName>
</protein>
<evidence type="ECO:0008006" key="3">
    <source>
        <dbReference type="Google" id="ProtNLM"/>
    </source>
</evidence>
<organism evidence="1 2">
    <name type="scientific">Mytilus galloprovincialis</name>
    <name type="common">Mediterranean mussel</name>
    <dbReference type="NCBI Taxonomy" id="29158"/>
    <lineage>
        <taxon>Eukaryota</taxon>
        <taxon>Metazoa</taxon>
        <taxon>Spiralia</taxon>
        <taxon>Lophotrochozoa</taxon>
        <taxon>Mollusca</taxon>
        <taxon>Bivalvia</taxon>
        <taxon>Autobranchia</taxon>
        <taxon>Pteriomorphia</taxon>
        <taxon>Mytilida</taxon>
        <taxon>Mytiloidea</taxon>
        <taxon>Mytilidae</taxon>
        <taxon>Mytilinae</taxon>
        <taxon>Mytilus</taxon>
    </lineage>
</organism>
<dbReference type="GO" id="GO:0061630">
    <property type="term" value="F:ubiquitin protein ligase activity"/>
    <property type="evidence" value="ECO:0007669"/>
    <property type="project" value="TreeGrafter"/>
</dbReference>
<dbReference type="SUPFAM" id="SSF75011">
    <property type="entry name" value="3-carboxy-cis,cis-mucoante lactonizing enzyme"/>
    <property type="match status" value="1"/>
</dbReference>
<reference evidence="1" key="1">
    <citation type="submission" date="2018-11" db="EMBL/GenBank/DDBJ databases">
        <authorList>
            <person name="Alioto T."/>
            <person name="Alioto T."/>
        </authorList>
    </citation>
    <scope>NUCLEOTIDE SEQUENCE</scope>
</reference>
<dbReference type="EMBL" id="UYJE01006964">
    <property type="protein sequence ID" value="VDI50607.1"/>
    <property type="molecule type" value="Genomic_DNA"/>
</dbReference>
<evidence type="ECO:0000313" key="1">
    <source>
        <dbReference type="EMBL" id="VDI50607.1"/>
    </source>
</evidence>
<dbReference type="Proteomes" id="UP000596742">
    <property type="component" value="Unassembled WGS sequence"/>
</dbReference>
<dbReference type="AlphaFoldDB" id="A0A8B6FI97"/>
<sequence length="351" mass="39109">MQNHASDLQTFLASKKMEERAMLEEKYIQSILIDSNNLKCLNLKCSISDNIMHISEINSFGSISTDVSASFVVPNKEKDKQAQILSRTSMANKSIENLQVTKIRQFKVPCISGITGNTFCPNGDMVFVDYTPENRLLIIDSMGNFRRDISLPSIQPYDVTSIDDNTVAVTTWCQKDIYVVDIDLGIIKAQISGDFFGGLTRRGNTLICCDRSNELKAVDLLLDNTVSTLITGVPIDQQSYVATSTNKIFVTNCMYNTVSCYNINGEKEWQFDGKSMVKTPFGVTVDRFNNVYVSSNGDASVVLITPDGKQARIVLENKDGIVSPYCVHFNQTQNKLLVTNIRGDAFLYNIS</sequence>
<dbReference type="Gene3D" id="2.120.10.30">
    <property type="entry name" value="TolB, C-terminal domain"/>
    <property type="match status" value="1"/>
</dbReference>
<proteinExistence type="predicted"/>
<dbReference type="PANTHER" id="PTHR24104">
    <property type="entry name" value="E3 UBIQUITIN-PROTEIN LIGASE NHLRC1-RELATED"/>
    <property type="match status" value="1"/>
</dbReference>
<name>A0A8B6FI97_MYTGA</name>